<sequence length="236" mass="25264">MLSISHLLISAAVLHLAIAMPTAGKANLQVRAGGKVSGSLATYNYANVEDGIGAGSDKYIMFDNYNPTMFTSCAQWSVPNNSGEEVGDIWNAIQQFSGETGVDHRFILAIMMQESATCNENGAAPPCPQEPITQMIRDGVAGTAAGDGMAQCINKAVEQFHDEDARTYYRAARSYNSGSVADSGILEEGIATHCYASDVANRLTGWVNADHGCNYARFAVDAQKKPFLGRSNLQKI</sequence>
<evidence type="ECO:0008006" key="4">
    <source>
        <dbReference type="Google" id="ProtNLM"/>
    </source>
</evidence>
<dbReference type="eggNOG" id="ENOG502QTS6">
    <property type="taxonomic scope" value="Eukaryota"/>
</dbReference>
<dbReference type="AlphaFoldDB" id="F9XKW0"/>
<gene>
    <name evidence="2" type="ORF">MYCGRDRAFT_96426</name>
</gene>
<keyword evidence="1" id="KW-0732">Signal</keyword>
<dbReference type="EMBL" id="CM001205">
    <property type="protein sequence ID" value="EGP83985.1"/>
    <property type="molecule type" value="Genomic_DNA"/>
</dbReference>
<dbReference type="Proteomes" id="UP000008062">
    <property type="component" value="Chromosome 10"/>
</dbReference>
<dbReference type="OMA" id="VNAPSAC"/>
<accession>F9XKW0</accession>
<dbReference type="OrthoDB" id="1193027at2759"/>
<dbReference type="GeneID" id="13398316"/>
<dbReference type="RefSeq" id="XP_003849009.1">
    <property type="nucleotide sequence ID" value="XM_003848961.1"/>
</dbReference>
<name>F9XKW0_ZYMTI</name>
<evidence type="ECO:0000313" key="3">
    <source>
        <dbReference type="Proteomes" id="UP000008062"/>
    </source>
</evidence>
<feature type="chain" id="PRO_5003390771" description="Transglycosylase SLT domain-containing protein" evidence="1">
    <location>
        <begin position="20"/>
        <end position="236"/>
    </location>
</feature>
<dbReference type="KEGG" id="ztr:MYCGRDRAFT_96426"/>
<keyword evidence="3" id="KW-1185">Reference proteome</keyword>
<proteinExistence type="predicted"/>
<evidence type="ECO:0000313" key="2">
    <source>
        <dbReference type="EMBL" id="EGP83985.1"/>
    </source>
</evidence>
<evidence type="ECO:0000256" key="1">
    <source>
        <dbReference type="SAM" id="SignalP"/>
    </source>
</evidence>
<protein>
    <recommendedName>
        <fullName evidence="4">Transglycosylase SLT domain-containing protein</fullName>
    </recommendedName>
</protein>
<dbReference type="HOGENOM" id="CLU_058267_2_1_1"/>
<organism evidence="2 3">
    <name type="scientific">Zymoseptoria tritici (strain CBS 115943 / IPO323)</name>
    <name type="common">Speckled leaf blotch fungus</name>
    <name type="synonym">Septoria tritici</name>
    <dbReference type="NCBI Taxonomy" id="336722"/>
    <lineage>
        <taxon>Eukaryota</taxon>
        <taxon>Fungi</taxon>
        <taxon>Dikarya</taxon>
        <taxon>Ascomycota</taxon>
        <taxon>Pezizomycotina</taxon>
        <taxon>Dothideomycetes</taxon>
        <taxon>Dothideomycetidae</taxon>
        <taxon>Mycosphaerellales</taxon>
        <taxon>Mycosphaerellaceae</taxon>
        <taxon>Zymoseptoria</taxon>
    </lineage>
</organism>
<feature type="signal peptide" evidence="1">
    <location>
        <begin position="1"/>
        <end position="19"/>
    </location>
</feature>
<dbReference type="InParanoid" id="F9XKW0"/>
<reference evidence="2 3" key="1">
    <citation type="journal article" date="2011" name="PLoS Genet.">
        <title>Finished genome of the fungal wheat pathogen Mycosphaerella graminicola reveals dispensome structure, chromosome plasticity, and stealth pathogenesis.</title>
        <authorList>
            <person name="Goodwin S.B."/>
            <person name="Ben M'barek S."/>
            <person name="Dhillon B."/>
            <person name="Wittenberg A.H.J."/>
            <person name="Crane C.F."/>
            <person name="Hane J.K."/>
            <person name="Foster A.J."/>
            <person name="Van der Lee T.A.J."/>
            <person name="Grimwood J."/>
            <person name="Aerts A."/>
            <person name="Antoniw J."/>
            <person name="Bailey A."/>
            <person name="Bluhm B."/>
            <person name="Bowler J."/>
            <person name="Bristow J."/>
            <person name="van der Burgt A."/>
            <person name="Canto-Canche B."/>
            <person name="Churchill A.C.L."/>
            <person name="Conde-Ferraez L."/>
            <person name="Cools H.J."/>
            <person name="Coutinho P.M."/>
            <person name="Csukai M."/>
            <person name="Dehal P."/>
            <person name="De Wit P."/>
            <person name="Donzelli B."/>
            <person name="van de Geest H.C."/>
            <person name="van Ham R.C.H.J."/>
            <person name="Hammond-Kosack K.E."/>
            <person name="Henrissat B."/>
            <person name="Kilian A."/>
            <person name="Kobayashi A.K."/>
            <person name="Koopmann E."/>
            <person name="Kourmpetis Y."/>
            <person name="Kuzniar A."/>
            <person name="Lindquist E."/>
            <person name="Lombard V."/>
            <person name="Maliepaard C."/>
            <person name="Martins N."/>
            <person name="Mehrabi R."/>
            <person name="Nap J.P.H."/>
            <person name="Ponomarenko A."/>
            <person name="Rudd J.J."/>
            <person name="Salamov A."/>
            <person name="Schmutz J."/>
            <person name="Schouten H.J."/>
            <person name="Shapiro H."/>
            <person name="Stergiopoulos I."/>
            <person name="Torriani S.F.F."/>
            <person name="Tu H."/>
            <person name="de Vries R.P."/>
            <person name="Waalwijk C."/>
            <person name="Ware S.B."/>
            <person name="Wiebenga A."/>
            <person name="Zwiers L.-H."/>
            <person name="Oliver R.P."/>
            <person name="Grigoriev I.V."/>
            <person name="Kema G.H.J."/>
        </authorList>
    </citation>
    <scope>NUCLEOTIDE SEQUENCE [LARGE SCALE GENOMIC DNA]</scope>
    <source>
        <strain evidence="3">CBS 115943 / IPO323</strain>
    </source>
</reference>